<name>A0A2G2XLB2_CAPBA</name>
<dbReference type="InterPro" id="IPR000425">
    <property type="entry name" value="MIP"/>
</dbReference>
<keyword evidence="2 6" id="KW-0813">Transport</keyword>
<keyword evidence="9" id="KW-1185">Reference proteome</keyword>
<dbReference type="InterPro" id="IPR034294">
    <property type="entry name" value="Aquaporin_transptr"/>
</dbReference>
<keyword evidence="3 6" id="KW-0812">Transmembrane</keyword>
<evidence type="ECO:0000256" key="6">
    <source>
        <dbReference type="RuleBase" id="RU000477"/>
    </source>
</evidence>
<proteinExistence type="inferred from homology"/>
<dbReference type="STRING" id="33114.A0A2G2XLB2"/>
<feature type="transmembrane region" description="Helical" evidence="7">
    <location>
        <begin position="143"/>
        <end position="161"/>
    </location>
</feature>
<dbReference type="AlphaFoldDB" id="A0A2G2XLB2"/>
<evidence type="ECO:0000256" key="7">
    <source>
        <dbReference type="SAM" id="Phobius"/>
    </source>
</evidence>
<dbReference type="Proteomes" id="UP000224567">
    <property type="component" value="Unassembled WGS sequence"/>
</dbReference>
<dbReference type="OrthoDB" id="1300481at2759"/>
<dbReference type="PANTHER" id="PTHR45665">
    <property type="entry name" value="AQUAPORIN-8"/>
    <property type="match status" value="1"/>
</dbReference>
<evidence type="ECO:0000313" key="9">
    <source>
        <dbReference type="Proteomes" id="UP000224567"/>
    </source>
</evidence>
<feature type="transmembrane region" description="Helical" evidence="7">
    <location>
        <begin position="54"/>
        <end position="72"/>
    </location>
</feature>
<keyword evidence="4 7" id="KW-1133">Transmembrane helix</keyword>
<reference evidence="9" key="2">
    <citation type="journal article" date="2017" name="J. Anim. Genet.">
        <title>Multiple reference genome sequences of hot pepper reveal the massive evolution of plant disease resistance genes by retroduplication.</title>
        <authorList>
            <person name="Kim S."/>
            <person name="Park J."/>
            <person name="Yeom S.-I."/>
            <person name="Kim Y.-M."/>
            <person name="Seo E."/>
            <person name="Kim K.-T."/>
            <person name="Kim M.-S."/>
            <person name="Lee J.M."/>
            <person name="Cheong K."/>
            <person name="Shin H.-S."/>
            <person name="Kim S.-B."/>
            <person name="Han K."/>
            <person name="Lee J."/>
            <person name="Park M."/>
            <person name="Lee H.-A."/>
            <person name="Lee H.-Y."/>
            <person name="Lee Y."/>
            <person name="Oh S."/>
            <person name="Lee J.H."/>
            <person name="Choi E."/>
            <person name="Choi E."/>
            <person name="Lee S.E."/>
            <person name="Jeon J."/>
            <person name="Kim H."/>
            <person name="Choi G."/>
            <person name="Song H."/>
            <person name="Lee J."/>
            <person name="Lee S.-C."/>
            <person name="Kwon J.-K."/>
            <person name="Lee H.-Y."/>
            <person name="Koo N."/>
            <person name="Hong Y."/>
            <person name="Kim R.W."/>
            <person name="Kang W.-H."/>
            <person name="Huh J.H."/>
            <person name="Kang B.-C."/>
            <person name="Yang T.-J."/>
            <person name="Lee Y.-H."/>
            <person name="Bennetzen J.L."/>
            <person name="Choi D."/>
        </authorList>
    </citation>
    <scope>NUCLEOTIDE SEQUENCE [LARGE SCALE GENOMIC DNA]</scope>
    <source>
        <strain evidence="9">cv. PBC81</strain>
    </source>
</reference>
<evidence type="ECO:0000256" key="5">
    <source>
        <dbReference type="ARBA" id="ARBA00023136"/>
    </source>
</evidence>
<sequence>MRIVIGNLKEATHPDTLKAAFAELVSMFIFVFPSEGCAIALANMLTSDGAATPGGGIIAAAISHAFSFFVAVSESTNISGGHVNPAVTFGTFLGGHISLFKTILYWIAHLLGSITALFLLKIATGGLDTSSYALRGGETPWNTVNFMIVMIFQLVYTVYATTIDPKSGDMECIAPISIGFVVGANTLGGGSLYGAVMNPAMAFGQAVDSWKWNSHWICWLGPFVGDSLTFRHFQNLF</sequence>
<organism evidence="8 9">
    <name type="scientific">Capsicum baccatum</name>
    <name type="common">Peruvian pepper</name>
    <dbReference type="NCBI Taxonomy" id="33114"/>
    <lineage>
        <taxon>Eukaryota</taxon>
        <taxon>Viridiplantae</taxon>
        <taxon>Streptophyta</taxon>
        <taxon>Embryophyta</taxon>
        <taxon>Tracheophyta</taxon>
        <taxon>Spermatophyta</taxon>
        <taxon>Magnoliopsida</taxon>
        <taxon>eudicotyledons</taxon>
        <taxon>Gunneridae</taxon>
        <taxon>Pentapetalae</taxon>
        <taxon>asterids</taxon>
        <taxon>lamiids</taxon>
        <taxon>Solanales</taxon>
        <taxon>Solanaceae</taxon>
        <taxon>Solanoideae</taxon>
        <taxon>Capsiceae</taxon>
        <taxon>Capsicum</taxon>
    </lineage>
</organism>
<dbReference type="InterPro" id="IPR023271">
    <property type="entry name" value="Aquaporin-like"/>
</dbReference>
<dbReference type="Gene3D" id="1.20.1080.10">
    <property type="entry name" value="Glycerol uptake facilitator protein"/>
    <property type="match status" value="1"/>
</dbReference>
<evidence type="ECO:0000256" key="3">
    <source>
        <dbReference type="ARBA" id="ARBA00022692"/>
    </source>
</evidence>
<dbReference type="GO" id="GO:0016020">
    <property type="term" value="C:membrane"/>
    <property type="evidence" value="ECO:0007669"/>
    <property type="project" value="UniProtKB-SubCell"/>
</dbReference>
<protein>
    <submittedName>
        <fullName evidence="8">Aquaporin TIP1-3</fullName>
    </submittedName>
</protein>
<evidence type="ECO:0000256" key="2">
    <source>
        <dbReference type="ARBA" id="ARBA00022448"/>
    </source>
</evidence>
<dbReference type="PRINTS" id="PR00783">
    <property type="entry name" value="MINTRINSICP"/>
</dbReference>
<dbReference type="InterPro" id="IPR022357">
    <property type="entry name" value="MIP_CS"/>
</dbReference>
<dbReference type="SUPFAM" id="SSF81338">
    <property type="entry name" value="Aquaporin-like"/>
    <property type="match status" value="1"/>
</dbReference>
<evidence type="ECO:0000256" key="1">
    <source>
        <dbReference type="ARBA" id="ARBA00004141"/>
    </source>
</evidence>
<comment type="subcellular location">
    <subcellularLocation>
        <location evidence="1">Membrane</location>
        <topology evidence="1">Multi-pass membrane protein</topology>
    </subcellularLocation>
</comment>
<evidence type="ECO:0000313" key="8">
    <source>
        <dbReference type="EMBL" id="PHT58288.1"/>
    </source>
</evidence>
<reference evidence="8 9" key="1">
    <citation type="journal article" date="2017" name="Genome Biol.">
        <title>New reference genome sequences of hot pepper reveal the massive evolution of plant disease-resistance genes by retroduplication.</title>
        <authorList>
            <person name="Kim S."/>
            <person name="Park J."/>
            <person name="Yeom S.I."/>
            <person name="Kim Y.M."/>
            <person name="Seo E."/>
            <person name="Kim K.T."/>
            <person name="Kim M.S."/>
            <person name="Lee J.M."/>
            <person name="Cheong K."/>
            <person name="Shin H.S."/>
            <person name="Kim S.B."/>
            <person name="Han K."/>
            <person name="Lee J."/>
            <person name="Park M."/>
            <person name="Lee H.A."/>
            <person name="Lee H.Y."/>
            <person name="Lee Y."/>
            <person name="Oh S."/>
            <person name="Lee J.H."/>
            <person name="Choi E."/>
            <person name="Choi E."/>
            <person name="Lee S.E."/>
            <person name="Jeon J."/>
            <person name="Kim H."/>
            <person name="Choi G."/>
            <person name="Song H."/>
            <person name="Lee J."/>
            <person name="Lee S.C."/>
            <person name="Kwon J.K."/>
            <person name="Lee H.Y."/>
            <person name="Koo N."/>
            <person name="Hong Y."/>
            <person name="Kim R.W."/>
            <person name="Kang W.H."/>
            <person name="Huh J.H."/>
            <person name="Kang B.C."/>
            <person name="Yang T.J."/>
            <person name="Lee Y.H."/>
            <person name="Bennetzen J.L."/>
            <person name="Choi D."/>
        </authorList>
    </citation>
    <scope>NUCLEOTIDE SEQUENCE [LARGE SCALE GENOMIC DNA]</scope>
    <source>
        <strain evidence="9">cv. PBC81</strain>
    </source>
</reference>
<gene>
    <name evidence="8" type="ORF">CQW23_00651</name>
</gene>
<accession>A0A2G2XLB2</accession>
<dbReference type="PANTHER" id="PTHR45665:SF32">
    <property type="entry name" value="AQUAPORIN TIP1-3-LIKE"/>
    <property type="match status" value="1"/>
</dbReference>
<dbReference type="EMBL" id="MLFT02000001">
    <property type="protein sequence ID" value="PHT58288.1"/>
    <property type="molecule type" value="Genomic_DNA"/>
</dbReference>
<dbReference type="PROSITE" id="PS00221">
    <property type="entry name" value="MIP"/>
    <property type="match status" value="1"/>
</dbReference>
<feature type="transmembrane region" description="Helical" evidence="7">
    <location>
        <begin position="103"/>
        <end position="123"/>
    </location>
</feature>
<comment type="caution">
    <text evidence="8">The sequence shown here is derived from an EMBL/GenBank/DDBJ whole genome shotgun (WGS) entry which is preliminary data.</text>
</comment>
<feature type="transmembrane region" description="Helical" evidence="7">
    <location>
        <begin position="21"/>
        <end position="42"/>
    </location>
</feature>
<evidence type="ECO:0000256" key="4">
    <source>
        <dbReference type="ARBA" id="ARBA00022989"/>
    </source>
</evidence>
<dbReference type="GO" id="GO:0015250">
    <property type="term" value="F:water channel activity"/>
    <property type="evidence" value="ECO:0007669"/>
    <property type="project" value="TreeGrafter"/>
</dbReference>
<dbReference type="Pfam" id="PF00230">
    <property type="entry name" value="MIP"/>
    <property type="match status" value="1"/>
</dbReference>
<keyword evidence="5 7" id="KW-0472">Membrane</keyword>
<comment type="similarity">
    <text evidence="6">Belongs to the MIP/aquaporin (TC 1.A.8) family.</text>
</comment>